<feature type="domain" description="DUF8173" evidence="2">
    <location>
        <begin position="219"/>
        <end position="364"/>
    </location>
</feature>
<feature type="transmembrane region" description="Helical" evidence="1">
    <location>
        <begin position="220"/>
        <end position="241"/>
    </location>
</feature>
<dbReference type="InterPro" id="IPR058486">
    <property type="entry name" value="DUF8173"/>
</dbReference>
<proteinExistence type="predicted"/>
<keyword evidence="1" id="KW-0472">Membrane</keyword>
<dbReference type="AlphaFoldDB" id="A0A2T3N2S5"/>
<dbReference type="Pfam" id="PF26514">
    <property type="entry name" value="DUF8173"/>
    <property type="match status" value="1"/>
</dbReference>
<reference evidence="3 4" key="1">
    <citation type="submission" date="2018-03" db="EMBL/GenBank/DDBJ databases">
        <title>Whole genome sequencing of Histamine producing bacteria.</title>
        <authorList>
            <person name="Butler K."/>
        </authorList>
    </citation>
    <scope>NUCLEOTIDE SEQUENCE [LARGE SCALE GENOMIC DNA]</scope>
    <source>
        <strain evidence="3 4">DSM 16190</strain>
    </source>
</reference>
<comment type="caution">
    <text evidence="3">The sequence shown here is derived from an EMBL/GenBank/DDBJ whole genome shotgun (WGS) entry which is preliminary data.</text>
</comment>
<dbReference type="Proteomes" id="UP000240904">
    <property type="component" value="Unassembled WGS sequence"/>
</dbReference>
<evidence type="ECO:0000313" key="4">
    <source>
        <dbReference type="Proteomes" id="UP000240904"/>
    </source>
</evidence>
<dbReference type="EMBL" id="PYMC01000002">
    <property type="protein sequence ID" value="PSW06666.1"/>
    <property type="molecule type" value="Genomic_DNA"/>
</dbReference>
<keyword evidence="1" id="KW-0812">Transmembrane</keyword>
<sequence length="377" mass="39976">MNPRNHTLICFFAAVLTLIWGTALRAQVMGETVLIRAPVEHDLYTAGRHIEILAEVDGDLVAAGQVINVTDTVLGDVIAAAEIINLRANVLDDVRAAGRQVIVIGEVGDHMVAAGENVTLESGSRIGSWAWLAGESVRVSGQIGQELKAAARHVIISGEVIGDVELMAEQIEILDGAHLHGDLIWRSEQPPLISDGATIGGRIIERPLPEHMEDDDTVPLAAFIFFAVSLMITGVVIYLLLPQVTDQTMVILRSQPWLCLGLGVLVLITTPLVVILLFVTTIGSLLALVLLACYLVMILVAVVTGIFSVGDLGLRLAGKGDNAGKGLRILSFLIAITLLGLLQLIPIVGGVIKLAVVLFGLGGLALTAYRGSQQEMA</sequence>
<keyword evidence="4" id="KW-1185">Reference proteome</keyword>
<feature type="transmembrane region" description="Helical" evidence="1">
    <location>
        <begin position="257"/>
        <end position="279"/>
    </location>
</feature>
<keyword evidence="1" id="KW-1133">Transmembrane helix</keyword>
<name>A0A2T3N2S5_9GAMM</name>
<dbReference type="SUPFAM" id="SSF51161">
    <property type="entry name" value="Trimeric LpxA-like enzymes"/>
    <property type="match status" value="1"/>
</dbReference>
<evidence type="ECO:0000259" key="2">
    <source>
        <dbReference type="Pfam" id="PF26514"/>
    </source>
</evidence>
<evidence type="ECO:0000256" key="1">
    <source>
        <dbReference type="SAM" id="Phobius"/>
    </source>
</evidence>
<gene>
    <name evidence="3" type="ORF">C9I89_03790</name>
</gene>
<feature type="transmembrane region" description="Helical" evidence="1">
    <location>
        <begin position="285"/>
        <end position="314"/>
    </location>
</feature>
<protein>
    <recommendedName>
        <fullName evidence="2">DUF8173 domain-containing protein</fullName>
    </recommendedName>
</protein>
<evidence type="ECO:0000313" key="3">
    <source>
        <dbReference type="EMBL" id="PSW06666.1"/>
    </source>
</evidence>
<accession>A0A2T3N2S5</accession>
<dbReference type="InterPro" id="IPR011004">
    <property type="entry name" value="Trimer_LpxA-like_sf"/>
</dbReference>
<organism evidence="3 4">
    <name type="scientific">Photobacterium lipolyticum</name>
    <dbReference type="NCBI Taxonomy" id="266810"/>
    <lineage>
        <taxon>Bacteria</taxon>
        <taxon>Pseudomonadati</taxon>
        <taxon>Pseudomonadota</taxon>
        <taxon>Gammaproteobacteria</taxon>
        <taxon>Vibrionales</taxon>
        <taxon>Vibrionaceae</taxon>
        <taxon>Photobacterium</taxon>
    </lineage>
</organism>
<feature type="transmembrane region" description="Helical" evidence="1">
    <location>
        <begin position="326"/>
        <end position="345"/>
    </location>
</feature>